<dbReference type="PANTHER" id="PTHR11851:SF224">
    <property type="entry name" value="PROCESSING PROTEASE"/>
    <property type="match status" value="1"/>
</dbReference>
<accession>A0AAW8JRQ6</accession>
<dbReference type="PANTHER" id="PTHR11851">
    <property type="entry name" value="METALLOPROTEASE"/>
    <property type="match status" value="1"/>
</dbReference>
<evidence type="ECO:0000313" key="5">
    <source>
        <dbReference type="Proteomes" id="UP001243195"/>
    </source>
</evidence>
<comment type="caution">
    <text evidence="4">The sequence shown here is derived from an EMBL/GenBank/DDBJ whole genome shotgun (WGS) entry which is preliminary data.</text>
</comment>
<dbReference type="RefSeq" id="WP_308956924.1">
    <property type="nucleotide sequence ID" value="NZ_JAVICY010000025.1"/>
</dbReference>
<evidence type="ECO:0000313" key="4">
    <source>
        <dbReference type="EMBL" id="MDQ9072634.1"/>
    </source>
</evidence>
<dbReference type="Proteomes" id="UP001243195">
    <property type="component" value="Unassembled WGS sequence"/>
</dbReference>
<evidence type="ECO:0000256" key="1">
    <source>
        <dbReference type="SAM" id="SignalP"/>
    </source>
</evidence>
<feature type="chain" id="PRO_5044026846" evidence="1">
    <location>
        <begin position="20"/>
        <end position="517"/>
    </location>
</feature>
<dbReference type="Pfam" id="PF05193">
    <property type="entry name" value="Peptidase_M16_C"/>
    <property type="match status" value="1"/>
</dbReference>
<dbReference type="AlphaFoldDB" id="A0AAW8JRQ6"/>
<dbReference type="InterPro" id="IPR011249">
    <property type="entry name" value="Metalloenz_LuxS/M16"/>
</dbReference>
<reference evidence="4" key="1">
    <citation type="submission" date="2023-08" db="EMBL/GenBank/DDBJ databases">
        <title>Emergence of clinically-relevant ST2 carbapenem-resistant Acinetobacter baumannii strains in hospital sewages in Zhejiang, East of China.</title>
        <authorList>
            <person name="Kaichao C."/>
            <person name="Zhang R."/>
        </authorList>
    </citation>
    <scope>NUCLEOTIDE SEQUENCE</scope>
    <source>
        <strain evidence="4">M-SY-60</strain>
    </source>
</reference>
<dbReference type="EMBL" id="JAVIDA010000023">
    <property type="protein sequence ID" value="MDQ9072634.1"/>
    <property type="molecule type" value="Genomic_DNA"/>
</dbReference>
<sequence>MKHLPIFALLLSLSTTIYADNVVEADTRDAEHAVDQPLEIDNDPNQISAIAKLQSLKNLSHKSTFQAPFVQDLANQFKVRTLFVENQDLPMVDIQLTFNAGSARDQEISKQLPGLANMTAKLLAEGTEKYTATQIATIFQRLGAKFSVNAYRDMFVVKLRVMSDPDKLEPALALMLDVIKNSTLNSSGLNMVWNNTKVGQKQVQENPTSLMSFQFYRTIYANHPYAEPISGTQASIRKITVENLQQFKQRFLVAQNMNIAITGKLSAKQALDISERIAGNLPQGSKALPIKEPNAKTGFDIEHIAFDSSQASVMMGQLSITKNDPDKVALDLANQMFGGANFNSKLMQELRVKRGLTYGAYSNLTALQASGIFSLSYSTQQNQLMDSIQIAYQTLLNFVQKPIDKKQLEETKEGMLRAFPMSYSSNANTNSQISSIGFYGLNANYLLQYQKQLQALTPEQVQNAIRRHIRPDQMSFVIVSKDLDQEELLQLLNNTYHEFSKENNWKENVKTKVKAKH</sequence>
<organism evidence="4 5">
    <name type="scientific">Acinetobacter gerneri</name>
    <dbReference type="NCBI Taxonomy" id="202952"/>
    <lineage>
        <taxon>Bacteria</taxon>
        <taxon>Pseudomonadati</taxon>
        <taxon>Pseudomonadota</taxon>
        <taxon>Gammaproteobacteria</taxon>
        <taxon>Moraxellales</taxon>
        <taxon>Moraxellaceae</taxon>
        <taxon>Acinetobacter</taxon>
    </lineage>
</organism>
<dbReference type="InterPro" id="IPR007863">
    <property type="entry name" value="Peptidase_M16_C"/>
</dbReference>
<dbReference type="SUPFAM" id="SSF63411">
    <property type="entry name" value="LuxS/MPP-like metallohydrolase"/>
    <property type="match status" value="2"/>
</dbReference>
<proteinExistence type="predicted"/>
<name>A0AAW8JRQ6_9GAMM</name>
<dbReference type="Pfam" id="PF00675">
    <property type="entry name" value="Peptidase_M16"/>
    <property type="match status" value="1"/>
</dbReference>
<dbReference type="Gene3D" id="3.30.830.10">
    <property type="entry name" value="Metalloenzyme, LuxS/M16 peptidase-like"/>
    <property type="match status" value="2"/>
</dbReference>
<keyword evidence="1" id="KW-0732">Signal</keyword>
<feature type="signal peptide" evidence="1">
    <location>
        <begin position="1"/>
        <end position="19"/>
    </location>
</feature>
<dbReference type="InterPro" id="IPR050361">
    <property type="entry name" value="MPP/UQCRC_Complex"/>
</dbReference>
<evidence type="ECO:0000259" key="2">
    <source>
        <dbReference type="Pfam" id="PF00675"/>
    </source>
</evidence>
<dbReference type="InterPro" id="IPR011765">
    <property type="entry name" value="Pept_M16_N"/>
</dbReference>
<feature type="domain" description="Peptidase M16 C-terminal" evidence="3">
    <location>
        <begin position="238"/>
        <end position="414"/>
    </location>
</feature>
<dbReference type="GO" id="GO:0046872">
    <property type="term" value="F:metal ion binding"/>
    <property type="evidence" value="ECO:0007669"/>
    <property type="project" value="InterPro"/>
</dbReference>
<feature type="domain" description="Peptidase M16 N-terminal" evidence="2">
    <location>
        <begin position="85"/>
        <end position="232"/>
    </location>
</feature>
<gene>
    <name evidence="4" type="ORF">RFH51_14325</name>
</gene>
<evidence type="ECO:0000259" key="3">
    <source>
        <dbReference type="Pfam" id="PF05193"/>
    </source>
</evidence>
<protein>
    <submittedName>
        <fullName evidence="4">Pitrilysin family protein</fullName>
    </submittedName>
</protein>